<evidence type="ECO:0000256" key="1">
    <source>
        <dbReference type="SAM" id="SignalP"/>
    </source>
</evidence>
<dbReference type="RefSeq" id="WP_119437889.1">
    <property type="nucleotide sequence ID" value="NZ_QWGR01000005.1"/>
</dbReference>
<dbReference type="Proteomes" id="UP000265926">
    <property type="component" value="Unassembled WGS sequence"/>
</dbReference>
<name>A0A399SZN5_9BACT</name>
<dbReference type="EMBL" id="QWGR01000005">
    <property type="protein sequence ID" value="RIJ48159.1"/>
    <property type="molecule type" value="Genomic_DNA"/>
</dbReference>
<proteinExistence type="predicted"/>
<dbReference type="OrthoDB" id="1114134at2"/>
<evidence type="ECO:0000259" key="2">
    <source>
        <dbReference type="Pfam" id="PF01261"/>
    </source>
</evidence>
<dbReference type="GO" id="GO:0016853">
    <property type="term" value="F:isomerase activity"/>
    <property type="evidence" value="ECO:0007669"/>
    <property type="project" value="UniProtKB-KW"/>
</dbReference>
<keyword evidence="4" id="KW-1185">Reference proteome</keyword>
<dbReference type="PROSITE" id="PS51318">
    <property type="entry name" value="TAT"/>
    <property type="match status" value="1"/>
</dbReference>
<feature type="signal peptide" evidence="1">
    <location>
        <begin position="1"/>
        <end position="30"/>
    </location>
</feature>
<dbReference type="InterPro" id="IPR036237">
    <property type="entry name" value="Xyl_isomerase-like_sf"/>
</dbReference>
<gene>
    <name evidence="3" type="ORF">D1614_10510</name>
</gene>
<dbReference type="InterPro" id="IPR013022">
    <property type="entry name" value="Xyl_isomerase-like_TIM-brl"/>
</dbReference>
<evidence type="ECO:0000313" key="3">
    <source>
        <dbReference type="EMBL" id="RIJ48159.1"/>
    </source>
</evidence>
<feature type="domain" description="Xylose isomerase-like TIM barrel" evidence="2">
    <location>
        <begin position="61"/>
        <end position="286"/>
    </location>
</feature>
<keyword evidence="1" id="KW-0732">Signal</keyword>
<dbReference type="InterPro" id="IPR006311">
    <property type="entry name" value="TAT_signal"/>
</dbReference>
<dbReference type="PANTHER" id="PTHR12110">
    <property type="entry name" value="HYDROXYPYRUVATE ISOMERASE"/>
    <property type="match status" value="1"/>
</dbReference>
<accession>A0A399SZN5</accession>
<sequence>MKQANQNRRTFIRNLSLIAGASALPGSLLAACNPVQGAQMKLGLVTYLWAKDWDIPTIIRNCTEAQIGGVELRVEHAHGVTLDLTAAQRAEVKKQFADSPVEIIGMGTNQDYHSPDPAKLKESVETTKQWLQLSKDIGGSGVKVKPNAFPEGVPHEKTIEQIGKALNELGQYALDLGQVIRLEVHGRETQLLPNIKAMMDYVDNKGTGVCWNCNPEDLAGQGLEYNFNLVKDRFSDICHVREMNEGDYPYQELMNLFVKMDYPGWILLECRTDPADKVAALKEQRRVWLDMIAKAKEGLKD</sequence>
<dbReference type="AlphaFoldDB" id="A0A399SZN5"/>
<reference evidence="3 4" key="1">
    <citation type="submission" date="2018-08" db="EMBL/GenBank/DDBJ databases">
        <title>Pallidiluteibacterium maritimus gen. nov., sp. nov., isolated from coastal sediment.</title>
        <authorList>
            <person name="Zhou L.Y."/>
        </authorList>
    </citation>
    <scope>NUCLEOTIDE SEQUENCE [LARGE SCALE GENOMIC DNA]</scope>
    <source>
        <strain evidence="3 4">XSD2</strain>
    </source>
</reference>
<dbReference type="Gene3D" id="3.20.20.150">
    <property type="entry name" value="Divalent-metal-dependent TIM barrel enzymes"/>
    <property type="match status" value="1"/>
</dbReference>
<evidence type="ECO:0000313" key="4">
    <source>
        <dbReference type="Proteomes" id="UP000265926"/>
    </source>
</evidence>
<feature type="chain" id="PRO_5017185318" evidence="1">
    <location>
        <begin position="31"/>
        <end position="301"/>
    </location>
</feature>
<dbReference type="PROSITE" id="PS51257">
    <property type="entry name" value="PROKAR_LIPOPROTEIN"/>
    <property type="match status" value="1"/>
</dbReference>
<dbReference type="InterPro" id="IPR050312">
    <property type="entry name" value="IolE/XylAMocC-like"/>
</dbReference>
<organism evidence="3 4">
    <name type="scientific">Maribellus luteus</name>
    <dbReference type="NCBI Taxonomy" id="2305463"/>
    <lineage>
        <taxon>Bacteria</taxon>
        <taxon>Pseudomonadati</taxon>
        <taxon>Bacteroidota</taxon>
        <taxon>Bacteroidia</taxon>
        <taxon>Marinilabiliales</taxon>
        <taxon>Prolixibacteraceae</taxon>
        <taxon>Maribellus</taxon>
    </lineage>
</organism>
<protein>
    <submittedName>
        <fullName evidence="3">Sugar phosphate isomerase/epimerase</fullName>
    </submittedName>
</protein>
<keyword evidence="3" id="KW-0413">Isomerase</keyword>
<dbReference type="Pfam" id="PF01261">
    <property type="entry name" value="AP_endonuc_2"/>
    <property type="match status" value="1"/>
</dbReference>
<comment type="caution">
    <text evidence="3">The sequence shown here is derived from an EMBL/GenBank/DDBJ whole genome shotgun (WGS) entry which is preliminary data.</text>
</comment>
<dbReference type="SUPFAM" id="SSF51658">
    <property type="entry name" value="Xylose isomerase-like"/>
    <property type="match status" value="1"/>
</dbReference>